<feature type="transmembrane region" description="Helical" evidence="12">
    <location>
        <begin position="2034"/>
        <end position="2056"/>
    </location>
</feature>
<feature type="coiled-coil region" evidence="10">
    <location>
        <begin position="1324"/>
        <end position="1358"/>
    </location>
</feature>
<feature type="domain" description="Piezo THU9 and anchor" evidence="17">
    <location>
        <begin position="1966"/>
        <end position="2201"/>
    </location>
</feature>
<keyword evidence="6 12" id="KW-1133">Transmembrane helix</keyword>
<evidence type="ECO:0000256" key="2">
    <source>
        <dbReference type="ARBA" id="ARBA00007821"/>
    </source>
</evidence>
<evidence type="ECO:0000256" key="1">
    <source>
        <dbReference type="ARBA" id="ARBA00004651"/>
    </source>
</evidence>
<evidence type="ECO:0000256" key="7">
    <source>
        <dbReference type="ARBA" id="ARBA00023065"/>
    </source>
</evidence>
<sequence>KMANDLACGLSFRLVLPLCLLAAIAFRYNGLSVVYLIYLLLMPLFSKPTDTTMKGHTGRLLTAICFTSFSFLLLQVTFQITFYYMQPNDLFKHKDYLWEDILWHIGIIRLSQVDSGNIIRLLSPDIGMFSAGLTVNKLCQELDEETETEESKSETEESAESDSEDEPLPKEKKPSLFQKILQFMLGLKIILGSILTTAGKVVVTGLLGLAGIILPSFTSGVYFFTFLGLCSWWAYRCSFNLLVFSSICVMMSIFSAGHLIAIYLYQLHYFQDLVAPNDIYARLFGMSAFIRINVTEPWTLHIHSGLQWPVFVNPLLLLVLYYTLVGLLRQQRVYKGSEIWQEFPLLNSESEKDISDNTVPMFTAVQNVTGTSGKGNSTVLRCLKQKPRSNTPATRLLEDAKQRPNGFVLLGVFIMKQSYVSALIIMMVWSITYNSWLTFVLLIWSCVIWLLRDRRRYAMLSSPFLAVYGTLLVILNFFLGLQVTQKELFPGVPTAVLIDFDLKPYSLPFVHLGAKISYTFTFWLLLRQHVTEQQEEQKETQETLKEVNVVKRDSNQQENGVIEVIGSLMKGILVKYWIYFCCAMFFIVSFSGKVVVYKILYIMLFLFCVALYQVHYLWWRKVLKYFWMTVVSYSMVVLIAIYMYQFKTVSGLFRQILGMSEDGLRDLGLEQFDTVELFARILLPSSFLLACILQLHYFNDYFLRLTDLANVPIKQGCTTYSTAVHQNSLCDALIQHSSDSKVYNNYTHNQGTRQTTQIKNEPKNKWILVVDRTATLFLKSLEAINKTQMLIWRLLELHNIKIMSMWVIWITLQEVSLMNSLFLVMWVFALPFPKLQPYASSVSTVWACVMVTCKMMYQLKFVKPERYSSNCTAPKPKREEFQELKKSILYTEQTDLANWCGGLVNYSHMVTQNHLIILALMAFEVTVYRHQLYYRLHNQLTPPITGTLFDSITWQHLDDGLLKCIKYFINYFYYKFGLEFCFVMAVNVIGQRMDLYALVHVCWLIAVLYRRRRKSIAEVWLKYCCFIACIITLQYLLCVGIPPALCKDYPWRTAKVILNSNLIKWLYLPDFAMQPDASFIIYDYLLLLCTSLQWQVFKDENTAAVRILAGENVEISQSLDSTFLNQFVSVPNFINCRSYLDMAKMVAFRYLFWFVLSLIFVTGTTRINIFCLGYLMACFYFMLFGGSLLLRPVRHILRLWDYLIAYTVLVIAVKGALSIGACVYLDKLLKNNCWLIQTFSMVCTINGYDLQKQTLPEDGKCELPEDEAGIVWDAICFTFLLAQRRVFMSYYFLHIVDDLKASKILASRGKKKHRGAELIEAKVKKGITARLEEETKSIRNMKKQMEQIKLKQKKFQDVKSSAPTQELMTEDSEKIVDEDENREQGNKKKWWQPWVTHSTKVIRSGSYYLFETDSEDEVEDEEKEKPLKKKTAFQLAYEAWTTSSRSALKHQLKQSYSKTDDSNITIIGSELHTRTLITSLPDNVIQRLIITLKFNWVFIQAVLDDLIAALNSLCKDNLDIATVLRTERCLLGQELRKGGGAHTEAIEEEDEGKGDHTASQVTESDIPLSYSAVLESMEHLPSDTEEYLSPLYDERANDAGIKLSAVPQTMTASELLLNKAQFQKKILTITLLLCFRMFQDDKLDQSDKFYQALPRPLKLAFALYNIMVSKSEMLCYFVIVLNHIVSASVITLVLPILIFLWAMLSVPRPTKRFWMTAIIYTEFSVVTKYFCQFGFFPWTTSLYLGINAERPFAVPNIIGTEKKDGYVHFDLIQLLALFFHRSILKCHGLWDNKDVNMPDCLNRKRSKKQKKNNKLGTQSDLKVPQRVSLEDGSPPAIQLMKKRKKKRKGKEKKRGEKEQIEEGGGQHHTHKIQKGIRYSSPEEFPALTSPSTSEGESSEKEPGKRKRSRKHHQSKKEVIKEMLRKKMLKTKEATKLFCFSRALQIYLPIKQFFYDIIHPEYSPVCDVYALMFLVDFINVIIVVFGYWAFGKHSAAADITESLSEDQVPEAFLVMLLIQFATMVVDRAIYLRKTMFGKCVFQVILVFGIHFWMFFILPGVTERRFNRNQVAQLWYFMKCIYFGLSAYQIKCGYPNRVLGNFLTKNYNYVNLFLFQGFRLIPFLTELRAVMDWVWTDTTLSLSSWICVEDIYADIFIMKCWRESEKRDFMLGKTLKYKGLVKDMHSLLLIFLAKALVYFYYLFCSLLKNLLHNTITVCILDLKQVYYPLFTMSAQQQNLVPYSQAAYHHMTNQFAIHSSAMQFIVNYMPEDIVVAKIKSDASLLWTISPASRNAMTEELSNSTHIYIHFYWTILRDASLVENAEISGKHTVCYEDKGVRDQLVQMLKGIRKEPVVLSNLVPRYLRAPSGPETRLARRLNVGKCENEFMLYLPFERATLSAGTSKNITVKLKQAHRNSSDQVTKWWVICEWCPGCSEDSCKNIELVIFSDKVSPSELGFLAGYGIVGLYMSVVLVIGKFVRDFFNGISHSIMFEELPNVDRVLKLCTDIFLVRETGELELEEQLFAKLVFLYRSPETIIKWTREKQ</sequence>
<evidence type="ECO:0000313" key="19">
    <source>
        <dbReference type="Proteomes" id="UP000008672"/>
    </source>
</evidence>
<dbReference type="EMBL" id="AFYH01049059">
    <property type="status" value="NOT_ANNOTATED_CDS"/>
    <property type="molecule type" value="Genomic_DNA"/>
</dbReference>
<feature type="transmembrane region" description="Helical" evidence="12">
    <location>
        <begin position="407"/>
        <end position="429"/>
    </location>
</feature>
<dbReference type="InterPro" id="IPR056769">
    <property type="entry name" value="Piezo_TM1-24"/>
</dbReference>
<feature type="transmembrane region" description="Helical" evidence="12">
    <location>
        <begin position="180"/>
        <end position="199"/>
    </location>
</feature>
<reference evidence="18" key="3">
    <citation type="submission" date="2025-09" db="UniProtKB">
        <authorList>
            <consortium name="Ensembl"/>
        </authorList>
    </citation>
    <scope>IDENTIFICATION</scope>
</reference>
<feature type="compositionally biased region" description="Basic residues" evidence="11">
    <location>
        <begin position="1840"/>
        <end position="1852"/>
    </location>
</feature>
<evidence type="ECO:0000256" key="11">
    <source>
        <dbReference type="SAM" id="MobiDB-lite"/>
    </source>
</evidence>
<dbReference type="EMBL" id="AFYH01049056">
    <property type="status" value="NOT_ANNOTATED_CDS"/>
    <property type="molecule type" value="Genomic_DNA"/>
</dbReference>
<dbReference type="InterPro" id="IPR031334">
    <property type="entry name" value="Piezo_cap_dom"/>
</dbReference>
<dbReference type="HOGENOM" id="CLU_000512_0_0_1"/>
<feature type="transmembrane region" description="Helical" evidence="12">
    <location>
        <begin position="60"/>
        <end position="84"/>
    </location>
</feature>
<dbReference type="Pfam" id="PF15917">
    <property type="entry name" value="Piezo_TM25-28"/>
    <property type="match status" value="1"/>
</dbReference>
<keyword evidence="10" id="KW-0175">Coiled coil</keyword>
<feature type="transmembrane region" description="Helical" evidence="12">
    <location>
        <begin position="1150"/>
        <end position="1183"/>
    </location>
</feature>
<feature type="domain" description="Piezo TM25-28" evidence="14">
    <location>
        <begin position="1123"/>
        <end position="1453"/>
    </location>
</feature>
<feature type="transmembrane region" description="Helical" evidence="12">
    <location>
        <begin position="2010"/>
        <end position="2028"/>
    </location>
</feature>
<feature type="transmembrane region" description="Helical" evidence="12">
    <location>
        <begin position="505"/>
        <end position="526"/>
    </location>
</feature>
<evidence type="ECO:0000259" key="14">
    <source>
        <dbReference type="Pfam" id="PF15917"/>
    </source>
</evidence>
<comment type="subcellular location">
    <subcellularLocation>
        <location evidence="1">Cell membrane</location>
        <topology evidence="1">Multi-pass membrane protein</topology>
    </subcellularLocation>
</comment>
<dbReference type="STRING" id="7897.ENSLACP00000013161"/>
<name>H3AU40_LATCH</name>
<evidence type="ECO:0000259" key="16">
    <source>
        <dbReference type="Pfam" id="PF24871"/>
    </source>
</evidence>
<feature type="transmembrane region" description="Helical" evidence="12">
    <location>
        <begin position="306"/>
        <end position="328"/>
    </location>
</feature>
<feature type="domain" description="Piezo non-specific cation channel cap" evidence="13">
    <location>
        <begin position="2238"/>
        <end position="2541"/>
    </location>
</feature>
<feature type="transmembrane region" description="Helical" evidence="12">
    <location>
        <begin position="205"/>
        <end position="229"/>
    </location>
</feature>
<comment type="similarity">
    <text evidence="2">Belongs to the PIEZO (TC 1.A.75) family.</text>
</comment>
<dbReference type="InterPro" id="IPR056770">
    <property type="entry name" value="Piezo_THU9_anchor"/>
</dbReference>
<dbReference type="eggNOG" id="KOG1893">
    <property type="taxonomic scope" value="Eukaryota"/>
</dbReference>
<dbReference type="GO" id="GO:0008381">
    <property type="term" value="F:mechanosensitive monoatomic ion channel activity"/>
    <property type="evidence" value="ECO:0007669"/>
    <property type="project" value="InterPro"/>
</dbReference>
<dbReference type="EMBL" id="AFYH01049054">
    <property type="status" value="NOT_ANNOTATED_CDS"/>
    <property type="molecule type" value="Genomic_DNA"/>
</dbReference>
<dbReference type="PANTHER" id="PTHR47049">
    <property type="entry name" value="PIEZO-TYPE MECHANOSENSITIVE ION CHANNEL HOMOLOG"/>
    <property type="match status" value="1"/>
</dbReference>
<feature type="transmembrane region" description="Helical" evidence="12">
    <location>
        <begin position="1674"/>
        <end position="1701"/>
    </location>
</feature>
<dbReference type="InParanoid" id="H3AU40"/>
<dbReference type="Pfam" id="PF23188">
    <property type="entry name" value="THU_Piezo1"/>
    <property type="match status" value="1"/>
</dbReference>
<feature type="transmembrane region" description="Helical" evidence="12">
    <location>
        <begin position="435"/>
        <end position="452"/>
    </location>
</feature>
<keyword evidence="7" id="KW-0406">Ion transport</keyword>
<keyword evidence="5 12" id="KW-0812">Transmembrane</keyword>
<dbReference type="Pfam" id="PF24871">
    <property type="entry name" value="Piezo_TM1-24"/>
    <property type="match status" value="1"/>
</dbReference>
<keyword evidence="4" id="KW-1003">Cell membrane</keyword>
<feature type="domain" description="Piezo TM1-24" evidence="16">
    <location>
        <begin position="27"/>
        <end position="704"/>
    </location>
</feature>
<evidence type="ECO:0000313" key="18">
    <source>
        <dbReference type="Ensembl" id="ENSLACP00000013161.1"/>
    </source>
</evidence>
<evidence type="ECO:0000259" key="13">
    <source>
        <dbReference type="Pfam" id="PF12166"/>
    </source>
</evidence>
<organism evidence="18 19">
    <name type="scientific">Latimeria chalumnae</name>
    <name type="common">Coelacanth</name>
    <dbReference type="NCBI Taxonomy" id="7897"/>
    <lineage>
        <taxon>Eukaryota</taxon>
        <taxon>Metazoa</taxon>
        <taxon>Chordata</taxon>
        <taxon>Craniata</taxon>
        <taxon>Vertebrata</taxon>
        <taxon>Euteleostomi</taxon>
        <taxon>Coelacanthiformes</taxon>
        <taxon>Coelacanthidae</taxon>
        <taxon>Latimeria</taxon>
    </lineage>
</organism>
<feature type="transmembrane region" description="Helical" evidence="12">
    <location>
        <begin position="464"/>
        <end position="485"/>
    </location>
</feature>
<evidence type="ECO:0000256" key="4">
    <source>
        <dbReference type="ARBA" id="ARBA00022475"/>
    </source>
</evidence>
<feature type="transmembrane region" description="Helical" evidence="12">
    <location>
        <begin position="2454"/>
        <end position="2477"/>
    </location>
</feature>
<accession>H3AU40</accession>
<feature type="transmembrane region" description="Helical" evidence="12">
    <location>
        <begin position="576"/>
        <end position="593"/>
    </location>
</feature>
<dbReference type="InterPro" id="IPR027272">
    <property type="entry name" value="Piezo"/>
</dbReference>
<feature type="transmembrane region" description="Helical" evidence="12">
    <location>
        <begin position="995"/>
        <end position="1011"/>
    </location>
</feature>
<keyword evidence="8 12" id="KW-0472">Membrane</keyword>
<dbReference type="EMBL" id="AFYH01049057">
    <property type="status" value="NOT_ANNOTATED_CDS"/>
    <property type="molecule type" value="Genomic_DNA"/>
</dbReference>
<dbReference type="PANTHER" id="PTHR47049:SF7">
    <property type="entry name" value="PIEZO-TYPE MECHANOSENSITIVE ION CHANNEL COMPONENT 2 ISOFORM X1"/>
    <property type="match status" value="1"/>
</dbReference>
<reference evidence="18" key="2">
    <citation type="submission" date="2025-08" db="UniProtKB">
        <authorList>
            <consortium name="Ensembl"/>
        </authorList>
    </citation>
    <scope>IDENTIFICATION</scope>
</reference>
<feature type="transmembrane region" description="Helical" evidence="12">
    <location>
        <begin position="1023"/>
        <end position="1045"/>
    </location>
</feature>
<dbReference type="GeneTree" id="ENSGT00940000164142"/>
<feature type="compositionally biased region" description="Basic residues" evidence="11">
    <location>
        <begin position="1903"/>
        <end position="1914"/>
    </location>
</feature>
<dbReference type="Pfam" id="PF24874">
    <property type="entry name" value="Piezo_THU9_anchor"/>
    <property type="match status" value="1"/>
</dbReference>
<feature type="transmembrane region" description="Helical" evidence="12">
    <location>
        <begin position="835"/>
        <end position="857"/>
    </location>
</feature>
<dbReference type="EMBL" id="AFYH01049060">
    <property type="status" value="NOT_ANNOTATED_CDS"/>
    <property type="molecule type" value="Genomic_DNA"/>
</dbReference>
<feature type="transmembrane region" description="Helical" evidence="12">
    <location>
        <begin position="241"/>
        <end position="265"/>
    </location>
</feature>
<evidence type="ECO:0000256" key="6">
    <source>
        <dbReference type="ARBA" id="ARBA00022989"/>
    </source>
</evidence>
<feature type="transmembrane region" description="Helical" evidence="12">
    <location>
        <begin position="677"/>
        <end position="698"/>
    </location>
</feature>
<feature type="transmembrane region" description="Helical" evidence="12">
    <location>
        <begin position="806"/>
        <end position="829"/>
    </location>
</feature>
<evidence type="ECO:0000256" key="5">
    <source>
        <dbReference type="ARBA" id="ARBA00022692"/>
    </source>
</evidence>
<evidence type="ECO:0000256" key="9">
    <source>
        <dbReference type="ARBA" id="ARBA00023303"/>
    </source>
</evidence>
<feature type="region of interest" description="Disordered" evidence="11">
    <location>
        <begin position="1801"/>
        <end position="1916"/>
    </location>
</feature>
<evidence type="ECO:0000259" key="17">
    <source>
        <dbReference type="Pfam" id="PF24874"/>
    </source>
</evidence>
<feature type="region of interest" description="Disordered" evidence="11">
    <location>
        <begin position="1540"/>
        <end position="1560"/>
    </location>
</feature>
<feature type="transmembrane region" description="Helical" evidence="12">
    <location>
        <begin position="599"/>
        <end position="618"/>
    </location>
</feature>
<dbReference type="Proteomes" id="UP000008672">
    <property type="component" value="Unassembled WGS sequence"/>
</dbReference>
<dbReference type="EMBL" id="AFYH01049058">
    <property type="status" value="NOT_ANNOTATED_CDS"/>
    <property type="molecule type" value="Genomic_DNA"/>
</dbReference>
<dbReference type="EMBL" id="AFYH01049055">
    <property type="status" value="NOT_ANNOTATED_CDS"/>
    <property type="molecule type" value="Genomic_DNA"/>
</dbReference>
<dbReference type="OMA" id="PWVTHTS"/>
<keyword evidence="9" id="KW-0407">Ion channel</keyword>
<feature type="compositionally biased region" description="Acidic residues" evidence="11">
    <location>
        <begin position="156"/>
        <end position="166"/>
    </location>
</feature>
<keyword evidence="3" id="KW-0813">Transport</keyword>
<dbReference type="Ensembl" id="ENSLACT00000013257.1">
    <property type="protein sequence ID" value="ENSLACP00000013161.1"/>
    <property type="gene ID" value="ENSLACG00000011591.1"/>
</dbReference>
<dbReference type="Pfam" id="PF12166">
    <property type="entry name" value="Piezo_cap"/>
    <property type="match status" value="1"/>
</dbReference>
<feature type="transmembrane region" description="Helical" evidence="12">
    <location>
        <begin position="2184"/>
        <end position="2201"/>
    </location>
</feature>
<feature type="domain" description="Piezo transmembrane helical unit" evidence="15">
    <location>
        <begin position="1668"/>
        <end position="1791"/>
    </location>
</feature>
<reference evidence="19" key="1">
    <citation type="submission" date="2011-08" db="EMBL/GenBank/DDBJ databases">
        <title>The draft genome of Latimeria chalumnae.</title>
        <authorList>
            <person name="Di Palma F."/>
            <person name="Alfoldi J."/>
            <person name="Johnson J."/>
            <person name="Berlin A."/>
            <person name="Gnerre S."/>
            <person name="Jaffe D."/>
            <person name="MacCallum I."/>
            <person name="Young S."/>
            <person name="Walker B.J."/>
            <person name="Lander E."/>
            <person name="Lindblad-Toh K."/>
        </authorList>
    </citation>
    <scope>NUCLEOTIDE SEQUENCE [LARGE SCALE GENOMIC DNA]</scope>
    <source>
        <strain evidence="19">Wild caught</strain>
    </source>
</reference>
<evidence type="ECO:0000256" key="3">
    <source>
        <dbReference type="ARBA" id="ARBA00022448"/>
    </source>
</evidence>
<dbReference type="GO" id="GO:0005886">
    <property type="term" value="C:plasma membrane"/>
    <property type="evidence" value="ECO:0007669"/>
    <property type="project" value="UniProtKB-SubCell"/>
</dbReference>
<proteinExistence type="inferred from homology"/>
<evidence type="ECO:0000256" key="10">
    <source>
        <dbReference type="SAM" id="Coils"/>
    </source>
</evidence>
<feature type="compositionally biased region" description="Basic residues" evidence="11">
    <location>
        <begin position="1803"/>
        <end position="1813"/>
    </location>
</feature>
<feature type="transmembrane region" description="Helical" evidence="12">
    <location>
        <begin position="971"/>
        <end position="989"/>
    </location>
</feature>
<feature type="transmembrane region" description="Helical" evidence="12">
    <location>
        <begin position="1969"/>
        <end position="1989"/>
    </location>
</feature>
<feature type="transmembrane region" description="Helical" evidence="12">
    <location>
        <begin position="12"/>
        <end position="40"/>
    </location>
</feature>
<feature type="region of interest" description="Disordered" evidence="11">
    <location>
        <begin position="144"/>
        <end position="171"/>
    </location>
</feature>
<feature type="transmembrane region" description="Helical" evidence="12">
    <location>
        <begin position="625"/>
        <end position="644"/>
    </location>
</feature>
<feature type="transmembrane region" description="Helical" evidence="12">
    <location>
        <begin position="1079"/>
        <end position="1097"/>
    </location>
</feature>
<keyword evidence="19" id="KW-1185">Reference proteome</keyword>
<evidence type="ECO:0000256" key="8">
    <source>
        <dbReference type="ARBA" id="ARBA00023136"/>
    </source>
</evidence>
<feature type="transmembrane region" description="Helical" evidence="12">
    <location>
        <begin position="1203"/>
        <end position="1225"/>
    </location>
</feature>
<dbReference type="InterPro" id="IPR056768">
    <property type="entry name" value="THU_Piezo"/>
</dbReference>
<protein>
    <submittedName>
        <fullName evidence="18">Uncharacterized protein</fullName>
    </submittedName>
</protein>
<evidence type="ECO:0000259" key="15">
    <source>
        <dbReference type="Pfam" id="PF23188"/>
    </source>
</evidence>
<dbReference type="InterPro" id="IPR031805">
    <property type="entry name" value="Piezo_TM25-28"/>
</dbReference>
<evidence type="ECO:0000256" key="12">
    <source>
        <dbReference type="SAM" id="Phobius"/>
    </source>
</evidence>